<feature type="compositionally biased region" description="Basic and acidic residues" evidence="2">
    <location>
        <begin position="99"/>
        <end position="120"/>
    </location>
</feature>
<evidence type="ECO:0000259" key="4">
    <source>
        <dbReference type="PROSITE" id="PS50011"/>
    </source>
</evidence>
<dbReference type="Pfam" id="PF00481">
    <property type="entry name" value="PP2C"/>
    <property type="match status" value="1"/>
</dbReference>
<dbReference type="PROSITE" id="PS00108">
    <property type="entry name" value="PROTEIN_KINASE_ST"/>
    <property type="match status" value="1"/>
</dbReference>
<organism evidence="7 8">
    <name type="scientific">Cyclotella cryptica</name>
    <dbReference type="NCBI Taxonomy" id="29204"/>
    <lineage>
        <taxon>Eukaryota</taxon>
        <taxon>Sar</taxon>
        <taxon>Stramenopiles</taxon>
        <taxon>Ochrophyta</taxon>
        <taxon>Bacillariophyta</taxon>
        <taxon>Coscinodiscophyceae</taxon>
        <taxon>Thalassiosirophycidae</taxon>
        <taxon>Stephanodiscales</taxon>
        <taxon>Stephanodiscaceae</taxon>
        <taxon>Cyclotella</taxon>
    </lineage>
</organism>
<dbReference type="SUPFAM" id="SSF56112">
    <property type="entry name" value="Protein kinase-like (PK-like)"/>
    <property type="match status" value="1"/>
</dbReference>
<dbReference type="Proteomes" id="UP001516023">
    <property type="component" value="Unassembled WGS sequence"/>
</dbReference>
<keyword evidence="8" id="KW-1185">Reference proteome</keyword>
<dbReference type="GO" id="GO:0008270">
    <property type="term" value="F:zinc ion binding"/>
    <property type="evidence" value="ECO:0007669"/>
    <property type="project" value="UniProtKB-KW"/>
</dbReference>
<dbReference type="PROSITE" id="PS50157">
    <property type="entry name" value="ZINC_FINGER_C2H2_2"/>
    <property type="match status" value="1"/>
</dbReference>
<dbReference type="Gene3D" id="3.60.40.10">
    <property type="entry name" value="PPM-type phosphatase domain"/>
    <property type="match status" value="1"/>
</dbReference>
<dbReference type="Gene3D" id="1.10.510.10">
    <property type="entry name" value="Transferase(Phosphotransferase) domain 1"/>
    <property type="match status" value="1"/>
</dbReference>
<protein>
    <submittedName>
        <fullName evidence="7">Uncharacterized protein</fullName>
    </submittedName>
</protein>
<dbReference type="InterPro" id="IPR001932">
    <property type="entry name" value="PPM-type_phosphatase-like_dom"/>
</dbReference>
<dbReference type="InterPro" id="IPR000719">
    <property type="entry name" value="Prot_kinase_dom"/>
</dbReference>
<sequence>MQPSSKLCAILFWVALTPRESLVSSLPMEEFHDLDDQHVDDQEAVIFSGETENLGDLKGSDARDVTIGRILNHEEGMDNDKNNADLIIFDSSRPALHSDTQEKGHHFDHKDDASDDDSLHQSRTHSIRRPNHILDRFSQIIFQQIMNRFQLPPQLRLPTFPFQPPWDRPRKNPNFASIAWNDGKKYSLVNGNNIRKIGALCPPTAEDSTEFEVATTIDDEVLILCEPDPSKSVVLENCKAPDNAIYDDSTTADDEIQAGMILYVLPSSETLDEYIFASEKHLDTSVDATVISNLGEDNKPYPNNENPRKMSKCVVEMGKRYDTNSDVAQYSLIRRVTHELGHIDVHRKDFAYHPVALKEQTQFSNENVRSKWNVNDFIGGGTEYIGHELETRISPESEAIEVRSTYDPSYYSSGSTNNNDRQVSFRWWSWIDHLNQFFRHGSAALSGDASSSPYDSAAMIPGYQYRERYSNRMYDSQSAYDRSLYEESGKQAFAGGSHGEIWRAKRRCPNKMVNCDNEKDYIVKRLKIELGYSVLEAGLREVYFGELLAREAESSNLVTSYIDHFFRESKNGQLELWIVFENAGPSLRSYLYTPVVDANGGFTVLQHSSFWRRLRKSVREHSDDADLALDIIRPKSSLQHESYEDNILECDHKNCTSSKKRETSSKQRLLLFPEGRQLLRDVLKQIITSVAFLHERGIVHRDIKPSNIMCQTIPLLRPDLIPQRIESVNCLLGDFSSAWDEYSKRNLYANGPSLKELTQEYAPPEVLLQDQGSQWSPFSFQNPYSYDSWSIGVVALEMLLGTPNVFSVDQRTTVVLTNKLRKEGASSDDIQRALYLAALSQFCIYVPLQGKSWPLRHGDPMHDAKVVKETCSLRDFQNALRARDPLGTGFDDSANTLLHLIWKLLAWDPLHRLSASEALLHPYFTSPTTKSAHDSPGDTLILSRTYEYNNPLPGYHNMLEAQLLDPQIDMNSSVAVSEFVCPKCGKKFSDYNSCQQHARSRKHARFCTYDRQSLPHCVNAHTMLPTHPLSGYCDIQGRRRTIEDFHSVHLCFDNQFYGIFDGHLGNLASKYAASSFYRVVEAKLSNIDENIVYAPDWKTTVQASMRHAFAEIHDGIMSAVTSSPGGIMDESGTTATILYVTDLTVIIANVGDSRAVLSQWKQDSSGQAVLSSFQLTEDHIASSLDEQLLIVERGGFVSKSGGIERVNGILAVSRSLGDAKLTPFLSHLPFVATFLKSEVREICGTSHVLDESEETRSCFIILASDGLWDVMTNLEAVEMVEEAIRANKRGSAFQVAAEWLTQEAYVRGSLDNIGVCVVAIT</sequence>
<gene>
    <name evidence="7" type="ORF">HJC23_003086</name>
</gene>
<dbReference type="CDD" id="cd00143">
    <property type="entry name" value="PP2Cc"/>
    <property type="match status" value="1"/>
</dbReference>
<dbReference type="SMART" id="SM00220">
    <property type="entry name" value="S_TKc"/>
    <property type="match status" value="1"/>
</dbReference>
<dbReference type="InterPro" id="IPR011009">
    <property type="entry name" value="Kinase-like_dom_sf"/>
</dbReference>
<keyword evidence="1" id="KW-0863">Zinc-finger</keyword>
<evidence type="ECO:0000256" key="2">
    <source>
        <dbReference type="SAM" id="MobiDB-lite"/>
    </source>
</evidence>
<dbReference type="PROSITE" id="PS50011">
    <property type="entry name" value="PROTEIN_KINASE_DOM"/>
    <property type="match status" value="1"/>
</dbReference>
<dbReference type="InterPro" id="IPR013087">
    <property type="entry name" value="Znf_C2H2_type"/>
</dbReference>
<feature type="domain" description="PPM-type phosphatase" evidence="6">
    <location>
        <begin position="1029"/>
        <end position="1320"/>
    </location>
</feature>
<feature type="domain" description="C2H2-type" evidence="5">
    <location>
        <begin position="979"/>
        <end position="1004"/>
    </location>
</feature>
<keyword evidence="3" id="KW-0732">Signal</keyword>
<dbReference type="SUPFAM" id="SSF81606">
    <property type="entry name" value="PP2C-like"/>
    <property type="match status" value="1"/>
</dbReference>
<dbReference type="SMART" id="SM00332">
    <property type="entry name" value="PP2Cc"/>
    <property type="match status" value="1"/>
</dbReference>
<dbReference type="InterPro" id="IPR015655">
    <property type="entry name" value="PP2C"/>
</dbReference>
<evidence type="ECO:0000256" key="3">
    <source>
        <dbReference type="SAM" id="SignalP"/>
    </source>
</evidence>
<dbReference type="PROSITE" id="PS51746">
    <property type="entry name" value="PPM_2"/>
    <property type="match status" value="1"/>
</dbReference>
<feature type="domain" description="Protein kinase" evidence="4">
    <location>
        <begin position="487"/>
        <end position="924"/>
    </location>
</feature>
<keyword evidence="1" id="KW-0862">Zinc</keyword>
<evidence type="ECO:0000313" key="7">
    <source>
        <dbReference type="EMBL" id="KAL3782765.1"/>
    </source>
</evidence>
<feature type="signal peptide" evidence="3">
    <location>
        <begin position="1"/>
        <end position="25"/>
    </location>
</feature>
<evidence type="ECO:0000313" key="8">
    <source>
        <dbReference type="Proteomes" id="UP001516023"/>
    </source>
</evidence>
<dbReference type="Pfam" id="PF00069">
    <property type="entry name" value="Pkinase"/>
    <property type="match status" value="1"/>
</dbReference>
<dbReference type="PANTHER" id="PTHR47992">
    <property type="entry name" value="PROTEIN PHOSPHATASE"/>
    <property type="match status" value="1"/>
</dbReference>
<dbReference type="EMBL" id="JABMIG020000277">
    <property type="protein sequence ID" value="KAL3782765.1"/>
    <property type="molecule type" value="Genomic_DNA"/>
</dbReference>
<reference evidence="7 8" key="1">
    <citation type="journal article" date="2020" name="G3 (Bethesda)">
        <title>Improved Reference Genome for Cyclotella cryptica CCMP332, a Model for Cell Wall Morphogenesis, Salinity Adaptation, and Lipid Production in Diatoms (Bacillariophyta).</title>
        <authorList>
            <person name="Roberts W.R."/>
            <person name="Downey K.M."/>
            <person name="Ruck E.C."/>
            <person name="Traller J.C."/>
            <person name="Alverson A.J."/>
        </authorList>
    </citation>
    <scope>NUCLEOTIDE SEQUENCE [LARGE SCALE GENOMIC DNA]</scope>
    <source>
        <strain evidence="7 8">CCMP332</strain>
    </source>
</reference>
<comment type="caution">
    <text evidence="7">The sequence shown here is derived from an EMBL/GenBank/DDBJ whole genome shotgun (WGS) entry which is preliminary data.</text>
</comment>
<accession>A0ABD3P394</accession>
<keyword evidence="1" id="KW-0479">Metal-binding</keyword>
<evidence type="ECO:0000256" key="1">
    <source>
        <dbReference type="PROSITE-ProRule" id="PRU00042"/>
    </source>
</evidence>
<feature type="chain" id="PRO_5044781242" evidence="3">
    <location>
        <begin position="26"/>
        <end position="1321"/>
    </location>
</feature>
<evidence type="ECO:0000259" key="5">
    <source>
        <dbReference type="PROSITE" id="PS50157"/>
    </source>
</evidence>
<evidence type="ECO:0000259" key="6">
    <source>
        <dbReference type="PROSITE" id="PS51746"/>
    </source>
</evidence>
<proteinExistence type="predicted"/>
<dbReference type="InterPro" id="IPR036457">
    <property type="entry name" value="PPM-type-like_dom_sf"/>
</dbReference>
<feature type="region of interest" description="Disordered" evidence="2">
    <location>
        <begin position="96"/>
        <end position="127"/>
    </location>
</feature>
<dbReference type="InterPro" id="IPR008271">
    <property type="entry name" value="Ser/Thr_kinase_AS"/>
</dbReference>
<name>A0ABD3P394_9STRA</name>
<dbReference type="PROSITE" id="PS00028">
    <property type="entry name" value="ZINC_FINGER_C2H2_1"/>
    <property type="match status" value="1"/>
</dbReference>